<accession>A0A7T7CFR9</accession>
<sequence length="369" mass="42073">MKILITGANGFIAKNLIAQLKVEGYDDLLVCNRNTTDGAMEKYIKECDFVFHLAGVNRPENNNEFTEGNVEFTKTIIDMLQTYSKNVPVLFTSSIQAENNNAYGESKKKAEDVIFNYGKSSGAPVMIYRLPNAFGKWARPNYNSVVATFSYNIANDKSITINDEDHLLELAYIDDIINEFILSLNGQGRKVGEFYEITTTTKITVGQLANKLYEFKSSRENLIMPSLANQFDRNVYATFLSYLNKDDFSYYLNKNEDNRGWLAEFIKSKEMGQIFISKSKPGITRGNHWHHTKVEKFLVVQGEGVISFRNINDDKVIEYHVNGENPEVVDIPPGYTHAIKNTGVEDLITLFWACEIFDQNNPDTYREEV</sequence>
<dbReference type="KEGG" id="scib:HUG20_11465"/>
<dbReference type="EMBL" id="CP054706">
    <property type="protein sequence ID" value="QQK80450.1"/>
    <property type="molecule type" value="Genomic_DNA"/>
</dbReference>
<dbReference type="CDD" id="cd07007">
    <property type="entry name" value="cupin_CapF-like_C"/>
    <property type="match status" value="1"/>
</dbReference>
<dbReference type="RefSeq" id="WP_200084822.1">
    <property type="nucleotide sequence ID" value="NZ_CP054706.1"/>
</dbReference>
<dbReference type="InterPro" id="IPR011051">
    <property type="entry name" value="RmlC_Cupin_sf"/>
</dbReference>
<evidence type="ECO:0000313" key="3">
    <source>
        <dbReference type="EMBL" id="QQK80450.1"/>
    </source>
</evidence>
<dbReference type="Gene3D" id="3.40.50.720">
    <property type="entry name" value="NAD(P)-binding Rossmann-like Domain"/>
    <property type="match status" value="1"/>
</dbReference>
<evidence type="ECO:0000259" key="2">
    <source>
        <dbReference type="Pfam" id="PF14667"/>
    </source>
</evidence>
<dbReference type="InterPro" id="IPR014710">
    <property type="entry name" value="RmlC-like_jellyroll"/>
</dbReference>
<dbReference type="SUPFAM" id="SSF51735">
    <property type="entry name" value="NAD(P)-binding Rossmann-fold domains"/>
    <property type="match status" value="1"/>
</dbReference>
<dbReference type="InterPro" id="IPR029303">
    <property type="entry name" value="CapF_C"/>
</dbReference>
<dbReference type="Pfam" id="PF14667">
    <property type="entry name" value="Polysacc_synt_C"/>
    <property type="match status" value="1"/>
</dbReference>
<dbReference type="AlphaFoldDB" id="A0A7T7CFR9"/>
<organism evidence="3 4">
    <name type="scientific">Salicibibacter cibi</name>
    <dbReference type="NCBI Taxonomy" id="2743001"/>
    <lineage>
        <taxon>Bacteria</taxon>
        <taxon>Bacillati</taxon>
        <taxon>Bacillota</taxon>
        <taxon>Bacilli</taxon>
        <taxon>Bacillales</taxon>
        <taxon>Bacillaceae</taxon>
        <taxon>Salicibibacter</taxon>
    </lineage>
</organism>
<dbReference type="Proteomes" id="UP000595349">
    <property type="component" value="Chromosome"/>
</dbReference>
<dbReference type="Pfam" id="PF01370">
    <property type="entry name" value="Epimerase"/>
    <property type="match status" value="1"/>
</dbReference>
<keyword evidence="4" id="KW-1185">Reference proteome</keyword>
<feature type="domain" description="NAD-dependent epimerase/dehydratase" evidence="1">
    <location>
        <begin position="3"/>
        <end position="186"/>
    </location>
</feature>
<gene>
    <name evidence="3" type="ORF">HUG20_11465</name>
</gene>
<protein>
    <submittedName>
        <fullName evidence="3">SDR family oxidoreductase</fullName>
    </submittedName>
</protein>
<name>A0A7T7CFR9_9BACI</name>
<dbReference type="SUPFAM" id="SSF51182">
    <property type="entry name" value="RmlC-like cupins"/>
    <property type="match status" value="1"/>
</dbReference>
<evidence type="ECO:0000313" key="4">
    <source>
        <dbReference type="Proteomes" id="UP000595349"/>
    </source>
</evidence>
<proteinExistence type="predicted"/>
<dbReference type="PANTHER" id="PTHR43245:SF55">
    <property type="entry name" value="NAD(P)-BINDING DOMAIN-CONTAINING PROTEIN"/>
    <property type="match status" value="1"/>
</dbReference>
<dbReference type="InterPro" id="IPR036291">
    <property type="entry name" value="NAD(P)-bd_dom_sf"/>
</dbReference>
<evidence type="ECO:0000259" key="1">
    <source>
        <dbReference type="Pfam" id="PF01370"/>
    </source>
</evidence>
<dbReference type="Gene3D" id="2.60.120.10">
    <property type="entry name" value="Jelly Rolls"/>
    <property type="match status" value="1"/>
</dbReference>
<reference evidence="3 4" key="1">
    <citation type="submission" date="2020-06" db="EMBL/GenBank/DDBJ databases">
        <title>Genomic analysis of Salicibibacter sp. NKC21-4.</title>
        <authorList>
            <person name="Oh Y.J."/>
        </authorList>
    </citation>
    <scope>NUCLEOTIDE SEQUENCE [LARGE SCALE GENOMIC DNA]</scope>
    <source>
        <strain evidence="3 4">NKC21-4</strain>
    </source>
</reference>
<dbReference type="UniPathway" id="UPA00109">
    <property type="reaction ID" value="UER00181"/>
</dbReference>
<feature type="domain" description="Capsular polysaccharide assembling protein CapF C-terminal" evidence="2">
    <location>
        <begin position="255"/>
        <end position="365"/>
    </location>
</feature>
<dbReference type="InterPro" id="IPR050177">
    <property type="entry name" value="Lipid_A_modif_metabolic_enz"/>
</dbReference>
<dbReference type="GO" id="GO:0006096">
    <property type="term" value="P:glycolytic process"/>
    <property type="evidence" value="ECO:0007669"/>
    <property type="project" value="UniProtKB-UniPathway"/>
</dbReference>
<dbReference type="InterPro" id="IPR001509">
    <property type="entry name" value="Epimerase_deHydtase"/>
</dbReference>
<dbReference type="PANTHER" id="PTHR43245">
    <property type="entry name" value="BIFUNCTIONAL POLYMYXIN RESISTANCE PROTEIN ARNA"/>
    <property type="match status" value="1"/>
</dbReference>